<dbReference type="PROSITE" id="PS01123">
    <property type="entry name" value="TNASE_1"/>
    <property type="match status" value="1"/>
</dbReference>
<name>A0ABP7YTF7_9SPHI</name>
<dbReference type="PANTHER" id="PTHR12302:SF3">
    <property type="entry name" value="SERINE_THREONINE-PROTEIN KINASE 31"/>
    <property type="match status" value="1"/>
</dbReference>
<dbReference type="InterPro" id="IPR002071">
    <property type="entry name" value="Thermonucl_AS"/>
</dbReference>
<evidence type="ECO:0000256" key="2">
    <source>
        <dbReference type="ARBA" id="ARBA00022759"/>
    </source>
</evidence>
<evidence type="ECO:0000313" key="6">
    <source>
        <dbReference type="Proteomes" id="UP001500101"/>
    </source>
</evidence>
<keyword evidence="2" id="KW-0255">Endonuclease</keyword>
<dbReference type="EMBL" id="BAAAZI010000008">
    <property type="protein sequence ID" value="GAA4141004.1"/>
    <property type="molecule type" value="Genomic_DNA"/>
</dbReference>
<dbReference type="Proteomes" id="UP001500101">
    <property type="component" value="Unassembled WGS sequence"/>
</dbReference>
<dbReference type="PANTHER" id="PTHR12302">
    <property type="entry name" value="EBNA2 BINDING PROTEIN P100"/>
    <property type="match status" value="1"/>
</dbReference>
<organism evidence="5 6">
    <name type="scientific">Sphingobacterium kyonggiense</name>
    <dbReference type="NCBI Taxonomy" id="714075"/>
    <lineage>
        <taxon>Bacteria</taxon>
        <taxon>Pseudomonadati</taxon>
        <taxon>Bacteroidota</taxon>
        <taxon>Sphingobacteriia</taxon>
        <taxon>Sphingobacteriales</taxon>
        <taxon>Sphingobacteriaceae</taxon>
        <taxon>Sphingobacterium</taxon>
    </lineage>
</organism>
<feature type="domain" description="TNase-like" evidence="4">
    <location>
        <begin position="32"/>
        <end position="153"/>
    </location>
</feature>
<dbReference type="InterPro" id="IPR016071">
    <property type="entry name" value="Staphylococal_nuclease_OB-fold"/>
</dbReference>
<evidence type="ECO:0000313" key="5">
    <source>
        <dbReference type="EMBL" id="GAA4141004.1"/>
    </source>
</evidence>
<reference evidence="6" key="1">
    <citation type="journal article" date="2019" name="Int. J. Syst. Evol. Microbiol.">
        <title>The Global Catalogue of Microorganisms (GCM) 10K type strain sequencing project: providing services to taxonomists for standard genome sequencing and annotation.</title>
        <authorList>
            <consortium name="The Broad Institute Genomics Platform"/>
            <consortium name="The Broad Institute Genome Sequencing Center for Infectious Disease"/>
            <person name="Wu L."/>
            <person name="Ma J."/>
        </authorList>
    </citation>
    <scope>NUCLEOTIDE SEQUENCE [LARGE SCALE GENOMIC DNA]</scope>
    <source>
        <strain evidence="6">JCM 16704</strain>
    </source>
</reference>
<dbReference type="Pfam" id="PF00565">
    <property type="entry name" value="SNase"/>
    <property type="match status" value="1"/>
</dbReference>
<dbReference type="SMART" id="SM00318">
    <property type="entry name" value="SNc"/>
    <property type="match status" value="1"/>
</dbReference>
<gene>
    <name evidence="5" type="ORF">GCM10022216_20610</name>
</gene>
<keyword evidence="1" id="KW-0540">Nuclease</keyword>
<dbReference type="SUPFAM" id="SSF50199">
    <property type="entry name" value="Staphylococcal nuclease"/>
    <property type="match status" value="1"/>
</dbReference>
<accession>A0ABP7YTF7</accession>
<dbReference type="RefSeq" id="WP_344674627.1">
    <property type="nucleotide sequence ID" value="NZ_BAAAZI010000008.1"/>
</dbReference>
<evidence type="ECO:0000259" key="4">
    <source>
        <dbReference type="PROSITE" id="PS50830"/>
    </source>
</evidence>
<comment type="caution">
    <text evidence="5">The sequence shown here is derived from an EMBL/GenBank/DDBJ whole genome shotgun (WGS) entry which is preliminary data.</text>
</comment>
<evidence type="ECO:0000256" key="3">
    <source>
        <dbReference type="ARBA" id="ARBA00022801"/>
    </source>
</evidence>
<proteinExistence type="predicted"/>
<evidence type="ECO:0000256" key="1">
    <source>
        <dbReference type="ARBA" id="ARBA00022722"/>
    </source>
</evidence>
<dbReference type="Gene3D" id="2.40.50.90">
    <property type="match status" value="1"/>
</dbReference>
<keyword evidence="6" id="KW-1185">Reference proteome</keyword>
<dbReference type="InterPro" id="IPR035437">
    <property type="entry name" value="SNase_OB-fold_sf"/>
</dbReference>
<protein>
    <submittedName>
        <fullName evidence="5">Thermonuclease family protein</fullName>
    </submittedName>
</protein>
<keyword evidence="3" id="KW-0378">Hydrolase</keyword>
<dbReference type="PROSITE" id="PS50830">
    <property type="entry name" value="TNASE_3"/>
    <property type="match status" value="1"/>
</dbReference>
<sequence length="177" mass="20995">MHIPYLWQMYLKRLTIFLFLITLCLVTTAQKAILWGKIVRIADGDTVTLLDSLNQQHSIRLHGIDCPERTQDYFQVAKDFTGQFCTNKLVRADVYSYDQYKRAIARVYVDSIELNYALLKSGLAWHFTQFDKTTYYAEAEAEAKMYKRQLWSIPNPIAPWEFRKWKRQQRQNSKAKN</sequence>